<comment type="similarity">
    <text evidence="3">Belongs to the flavoredoxin family.</text>
</comment>
<accession>A0A1H1SC88</accession>
<dbReference type="PANTHER" id="PTHR43567">
    <property type="entry name" value="FLAVOREDOXIN-RELATED-RELATED"/>
    <property type="match status" value="1"/>
</dbReference>
<comment type="cofactor">
    <cofactor evidence="1">
        <name>FMN</name>
        <dbReference type="ChEBI" id="CHEBI:58210"/>
    </cofactor>
</comment>
<organism evidence="5 6">
    <name type="scientific">Microbacterium paraoxydans</name>
    <dbReference type="NCBI Taxonomy" id="199592"/>
    <lineage>
        <taxon>Bacteria</taxon>
        <taxon>Bacillati</taxon>
        <taxon>Actinomycetota</taxon>
        <taxon>Actinomycetes</taxon>
        <taxon>Micrococcales</taxon>
        <taxon>Microbacteriaceae</taxon>
        <taxon>Microbacterium</taxon>
    </lineage>
</organism>
<dbReference type="Gene3D" id="2.30.110.10">
    <property type="entry name" value="Electron Transport, Fmn-binding Protein, Chain A"/>
    <property type="match status" value="1"/>
</dbReference>
<dbReference type="GO" id="GO:0016646">
    <property type="term" value="F:oxidoreductase activity, acting on the CH-NH group of donors, NAD or NADP as acceptor"/>
    <property type="evidence" value="ECO:0007669"/>
    <property type="project" value="UniProtKB-ARBA"/>
</dbReference>
<dbReference type="eggNOG" id="COG1853">
    <property type="taxonomic scope" value="Bacteria"/>
</dbReference>
<evidence type="ECO:0000259" key="4">
    <source>
        <dbReference type="Pfam" id="PF01613"/>
    </source>
</evidence>
<dbReference type="InterPro" id="IPR002563">
    <property type="entry name" value="Flavin_Rdtase-like_dom"/>
</dbReference>
<dbReference type="Proteomes" id="UP000182126">
    <property type="component" value="Chromosome I"/>
</dbReference>
<keyword evidence="2" id="KW-0285">Flavoprotein</keyword>
<dbReference type="AlphaFoldDB" id="A0A1H1SC88"/>
<dbReference type="EMBL" id="LT629770">
    <property type="protein sequence ID" value="SDS44959.1"/>
    <property type="molecule type" value="Genomic_DNA"/>
</dbReference>
<dbReference type="PANTHER" id="PTHR43567:SF1">
    <property type="entry name" value="FLAVOREDOXIN"/>
    <property type="match status" value="1"/>
</dbReference>
<evidence type="ECO:0000313" key="5">
    <source>
        <dbReference type="EMBL" id="SDS44959.1"/>
    </source>
</evidence>
<dbReference type="GO" id="GO:0010181">
    <property type="term" value="F:FMN binding"/>
    <property type="evidence" value="ECO:0007669"/>
    <property type="project" value="InterPro"/>
</dbReference>
<dbReference type="RefSeq" id="WP_060922583.1">
    <property type="nucleotide sequence ID" value="NZ_LT629770.1"/>
</dbReference>
<dbReference type="Pfam" id="PF01613">
    <property type="entry name" value="Flavin_Reduct"/>
    <property type="match status" value="1"/>
</dbReference>
<reference evidence="5 6" key="1">
    <citation type="submission" date="2016-10" db="EMBL/GenBank/DDBJ databases">
        <authorList>
            <person name="de Groot N.N."/>
        </authorList>
    </citation>
    <scope>NUCLEOTIDE SEQUENCE [LARGE SCALE GENOMIC DNA]</scope>
    <source>
        <strain evidence="5 6">DSM 15019</strain>
    </source>
</reference>
<evidence type="ECO:0000313" key="6">
    <source>
        <dbReference type="Proteomes" id="UP000182126"/>
    </source>
</evidence>
<dbReference type="InterPro" id="IPR012349">
    <property type="entry name" value="Split_barrel_FMN-bd"/>
</dbReference>
<evidence type="ECO:0000256" key="3">
    <source>
        <dbReference type="ARBA" id="ARBA00038054"/>
    </source>
</evidence>
<name>A0A1H1SC88_9MICO</name>
<sequence>MRTTRSVDLPVLYFGTPVALITTVNPDGSSNISPISSAWALGPRYMLGLGAEGQAAANIERVRDLVINLPSADLVHAVEAIAPTTGRSPVPAEKVPAYRHEPDKWSLGGFTPVPSDAVIPFRISECPVQIEARVAQIIPIDGGDALAVEAEVLQVHVHEDILKAHGPDRIDTDKWDPLSYAFRHYFAQGPRVGSNFRAPLLDDPVVA</sequence>
<dbReference type="InterPro" id="IPR052174">
    <property type="entry name" value="Flavoredoxin"/>
</dbReference>
<proteinExistence type="inferred from homology"/>
<dbReference type="SUPFAM" id="SSF50475">
    <property type="entry name" value="FMN-binding split barrel"/>
    <property type="match status" value="1"/>
</dbReference>
<gene>
    <name evidence="5" type="ORF">SAMN04489809_1881</name>
</gene>
<dbReference type="GeneID" id="36299565"/>
<evidence type="ECO:0000256" key="2">
    <source>
        <dbReference type="ARBA" id="ARBA00022630"/>
    </source>
</evidence>
<protein>
    <submittedName>
        <fullName evidence="5">NADH-FMN oxidoreductase RutF, flavin reductase (DIM6/NTAB) family</fullName>
    </submittedName>
</protein>
<evidence type="ECO:0000256" key="1">
    <source>
        <dbReference type="ARBA" id="ARBA00001917"/>
    </source>
</evidence>
<feature type="domain" description="Flavin reductase like" evidence="4">
    <location>
        <begin position="14"/>
        <end position="186"/>
    </location>
</feature>